<reference evidence="1" key="2">
    <citation type="submission" date="2021-08" db="EMBL/GenBank/DDBJ databases">
        <authorList>
            <person name="Eriksson T."/>
        </authorList>
    </citation>
    <scope>NUCLEOTIDE SEQUENCE</scope>
    <source>
        <strain evidence="1">Stoneville</strain>
        <tissue evidence="1">Whole head</tissue>
    </source>
</reference>
<name>A0A8J6HFE2_TENMO</name>
<dbReference type="EMBL" id="JABDTM020025082">
    <property type="protein sequence ID" value="KAH0813631.1"/>
    <property type="molecule type" value="Genomic_DNA"/>
</dbReference>
<proteinExistence type="predicted"/>
<organism evidence="1 2">
    <name type="scientific">Tenebrio molitor</name>
    <name type="common">Yellow mealworm beetle</name>
    <dbReference type="NCBI Taxonomy" id="7067"/>
    <lineage>
        <taxon>Eukaryota</taxon>
        <taxon>Metazoa</taxon>
        <taxon>Ecdysozoa</taxon>
        <taxon>Arthropoda</taxon>
        <taxon>Hexapoda</taxon>
        <taxon>Insecta</taxon>
        <taxon>Pterygota</taxon>
        <taxon>Neoptera</taxon>
        <taxon>Endopterygota</taxon>
        <taxon>Coleoptera</taxon>
        <taxon>Polyphaga</taxon>
        <taxon>Cucujiformia</taxon>
        <taxon>Tenebrionidae</taxon>
        <taxon>Tenebrio</taxon>
    </lineage>
</organism>
<evidence type="ECO:0000313" key="2">
    <source>
        <dbReference type="Proteomes" id="UP000719412"/>
    </source>
</evidence>
<accession>A0A8J6HFE2</accession>
<protein>
    <submittedName>
        <fullName evidence="1">Uncharacterized protein</fullName>
    </submittedName>
</protein>
<gene>
    <name evidence="1" type="ORF">GEV33_009164</name>
</gene>
<reference evidence="1" key="1">
    <citation type="journal article" date="2020" name="J Insects Food Feed">
        <title>The yellow mealworm (Tenebrio molitor) genome: a resource for the emerging insects as food and feed industry.</title>
        <authorList>
            <person name="Eriksson T."/>
            <person name="Andere A."/>
            <person name="Kelstrup H."/>
            <person name="Emery V."/>
            <person name="Picard C."/>
        </authorList>
    </citation>
    <scope>NUCLEOTIDE SEQUENCE</scope>
    <source>
        <strain evidence="1">Stoneville</strain>
        <tissue evidence="1">Whole head</tissue>
    </source>
</reference>
<dbReference type="Proteomes" id="UP000719412">
    <property type="component" value="Unassembled WGS sequence"/>
</dbReference>
<comment type="caution">
    <text evidence="1">The sequence shown here is derived from an EMBL/GenBank/DDBJ whole genome shotgun (WGS) entry which is preliminary data.</text>
</comment>
<evidence type="ECO:0000313" key="1">
    <source>
        <dbReference type="EMBL" id="KAH0813631.1"/>
    </source>
</evidence>
<dbReference type="AlphaFoldDB" id="A0A8J6HFE2"/>
<keyword evidence="2" id="KW-1185">Reference proteome</keyword>
<sequence length="393" mass="43419">MSVDDVKFDQLTGRGMEHVARMTDDRVAISSGYFHYDGAGVIYIKVTVTSPVRLRRHLLEIPAELVNNKNNRGTSRSSTWTYAAPDLIECDLNGASSKGRLREVGEALPEPALCQDTPQSLALVDIWMELSVRSRDSNRADGRGTAELLFFANSFLPIETRLKNGNSFFSDAPLIAPPLLNRRVRALLANFQPSTETPGDVGRELSHHLTRPVIYITQHRLAVANCSRFARSLPPPRRRLIVVCETELTEIKNRYESTLGDGTESNFKYATRTHRGADEAAAVAGPEPPVSNMKISCSSSGNVGDGRRIYKCSDNSCEECVLKLCAIHILSFFSGFNLKVCRRFSNFGLILSESADSAQQRLGSGVVGELDYGQDAMSRLGCNMEKEPHYGRN</sequence>